<evidence type="ECO:0000256" key="1">
    <source>
        <dbReference type="SAM" id="MobiDB-lite"/>
    </source>
</evidence>
<organism evidence="3 4">
    <name type="scientific">Helianthus annuus</name>
    <name type="common">Common sunflower</name>
    <dbReference type="NCBI Taxonomy" id="4232"/>
    <lineage>
        <taxon>Eukaryota</taxon>
        <taxon>Viridiplantae</taxon>
        <taxon>Streptophyta</taxon>
        <taxon>Embryophyta</taxon>
        <taxon>Tracheophyta</taxon>
        <taxon>Spermatophyta</taxon>
        <taxon>Magnoliopsida</taxon>
        <taxon>eudicotyledons</taxon>
        <taxon>Gunneridae</taxon>
        <taxon>Pentapetalae</taxon>
        <taxon>asterids</taxon>
        <taxon>campanulids</taxon>
        <taxon>Asterales</taxon>
        <taxon>Asteraceae</taxon>
        <taxon>Asteroideae</taxon>
        <taxon>Heliantheae alliance</taxon>
        <taxon>Heliantheae</taxon>
        <taxon>Helianthus</taxon>
    </lineage>
</organism>
<reference evidence="2" key="3">
    <citation type="submission" date="2020-06" db="EMBL/GenBank/DDBJ databases">
        <title>Helianthus annuus Genome sequencing and assembly Release 2.</title>
        <authorList>
            <person name="Gouzy J."/>
            <person name="Langlade N."/>
            <person name="Munos S."/>
        </authorList>
    </citation>
    <scope>NUCLEOTIDE SEQUENCE</scope>
    <source>
        <tissue evidence="2">Leaves</tissue>
    </source>
</reference>
<feature type="region of interest" description="Disordered" evidence="1">
    <location>
        <begin position="48"/>
        <end position="81"/>
    </location>
</feature>
<feature type="compositionally biased region" description="Pro residues" evidence="1">
    <location>
        <begin position="53"/>
        <end position="67"/>
    </location>
</feature>
<reference evidence="3" key="2">
    <citation type="submission" date="2017-02" db="EMBL/GenBank/DDBJ databases">
        <title>Sunflower complete genome.</title>
        <authorList>
            <person name="Langlade N."/>
            <person name="Munos S."/>
        </authorList>
    </citation>
    <scope>NUCLEOTIDE SEQUENCE [LARGE SCALE GENOMIC DNA]</scope>
    <source>
        <tissue evidence="3">Leaves</tissue>
    </source>
</reference>
<dbReference type="Proteomes" id="UP000215914">
    <property type="component" value="Chromosome 14"/>
</dbReference>
<dbReference type="Gramene" id="mRNA:HanXRQr2_Chr14g0668991">
    <property type="protein sequence ID" value="CDS:HanXRQr2_Chr14g0668991.1"/>
    <property type="gene ID" value="HanXRQr2_Chr14g0668991"/>
</dbReference>
<accession>A0A251SN09</accession>
<dbReference type="InParanoid" id="A0A251SN09"/>
<keyword evidence="4" id="KW-1185">Reference proteome</keyword>
<evidence type="ECO:0000313" key="4">
    <source>
        <dbReference type="Proteomes" id="UP000215914"/>
    </source>
</evidence>
<evidence type="ECO:0000313" key="2">
    <source>
        <dbReference type="EMBL" id="KAF5771293.1"/>
    </source>
</evidence>
<gene>
    <name evidence="3" type="ORF">HannXRQ_Chr14g0461671</name>
    <name evidence="2" type="ORF">HanXRQr2_Chr14g0668991</name>
</gene>
<dbReference type="EMBL" id="CM007903">
    <property type="protein sequence ID" value="OTF99902.1"/>
    <property type="molecule type" value="Genomic_DNA"/>
</dbReference>
<proteinExistence type="predicted"/>
<evidence type="ECO:0000313" key="3">
    <source>
        <dbReference type="EMBL" id="OTF99902.1"/>
    </source>
</evidence>
<reference evidence="2 4" key="1">
    <citation type="journal article" date="2017" name="Nature">
        <title>The sunflower genome provides insights into oil metabolism, flowering and Asterid evolution.</title>
        <authorList>
            <person name="Badouin H."/>
            <person name="Gouzy J."/>
            <person name="Grassa C.J."/>
            <person name="Murat F."/>
            <person name="Staton S.E."/>
            <person name="Cottret L."/>
            <person name="Lelandais-Briere C."/>
            <person name="Owens G.L."/>
            <person name="Carrere S."/>
            <person name="Mayjonade B."/>
            <person name="Legrand L."/>
            <person name="Gill N."/>
            <person name="Kane N.C."/>
            <person name="Bowers J.E."/>
            <person name="Hubner S."/>
            <person name="Bellec A."/>
            <person name="Berard A."/>
            <person name="Berges H."/>
            <person name="Blanchet N."/>
            <person name="Boniface M.C."/>
            <person name="Brunel D."/>
            <person name="Catrice O."/>
            <person name="Chaidir N."/>
            <person name="Claudel C."/>
            <person name="Donnadieu C."/>
            <person name="Faraut T."/>
            <person name="Fievet G."/>
            <person name="Helmstetter N."/>
            <person name="King M."/>
            <person name="Knapp S.J."/>
            <person name="Lai Z."/>
            <person name="Le Paslier M.C."/>
            <person name="Lippi Y."/>
            <person name="Lorenzon L."/>
            <person name="Mandel J.R."/>
            <person name="Marage G."/>
            <person name="Marchand G."/>
            <person name="Marquand E."/>
            <person name="Bret-Mestries E."/>
            <person name="Morien E."/>
            <person name="Nambeesan S."/>
            <person name="Nguyen T."/>
            <person name="Pegot-Espagnet P."/>
            <person name="Pouilly N."/>
            <person name="Raftis F."/>
            <person name="Sallet E."/>
            <person name="Schiex T."/>
            <person name="Thomas J."/>
            <person name="Vandecasteele C."/>
            <person name="Vares D."/>
            <person name="Vear F."/>
            <person name="Vautrin S."/>
            <person name="Crespi M."/>
            <person name="Mangin B."/>
            <person name="Burke J.M."/>
            <person name="Salse J."/>
            <person name="Munos S."/>
            <person name="Vincourt P."/>
            <person name="Rieseberg L.H."/>
            <person name="Langlade N.B."/>
        </authorList>
    </citation>
    <scope>NUCLEOTIDE SEQUENCE [LARGE SCALE GENOMIC DNA]</scope>
    <source>
        <strain evidence="4">cv. SF193</strain>
        <tissue evidence="2">Leaves</tissue>
    </source>
</reference>
<sequence>MCFYCVPCFTFCTFWCCKFIPTKSQEREEDKNDGTLTISHRPLLRLPVAPTSAPAPPSLSSTTPPPGHRSVSEYLTDKSAD</sequence>
<dbReference type="EMBL" id="MNCJ02000329">
    <property type="protein sequence ID" value="KAF5771293.1"/>
    <property type="molecule type" value="Genomic_DNA"/>
</dbReference>
<protein>
    <submittedName>
        <fullName evidence="3">Uncharacterized protein</fullName>
    </submittedName>
</protein>
<name>A0A251SN09_HELAN</name>
<dbReference type="AlphaFoldDB" id="A0A251SN09"/>